<dbReference type="Gene3D" id="1.10.10.10">
    <property type="entry name" value="Winged helix-like DNA-binding domain superfamily/Winged helix DNA-binding domain"/>
    <property type="match status" value="1"/>
</dbReference>
<evidence type="ECO:0000256" key="2">
    <source>
        <dbReference type="ARBA" id="ARBA00023015"/>
    </source>
</evidence>
<dbReference type="Pfam" id="PF03466">
    <property type="entry name" value="LysR_substrate"/>
    <property type="match status" value="1"/>
</dbReference>
<evidence type="ECO:0000259" key="6">
    <source>
        <dbReference type="PROSITE" id="PS50931"/>
    </source>
</evidence>
<feature type="domain" description="HTH lysR-type" evidence="6">
    <location>
        <begin position="4"/>
        <end position="61"/>
    </location>
</feature>
<protein>
    <submittedName>
        <fullName evidence="7">LysR family transcriptional regulator</fullName>
    </submittedName>
</protein>
<keyword evidence="2" id="KW-0805">Transcription regulation</keyword>
<dbReference type="SUPFAM" id="SSF53850">
    <property type="entry name" value="Periplasmic binding protein-like II"/>
    <property type="match status" value="1"/>
</dbReference>
<dbReference type="InterPro" id="IPR005119">
    <property type="entry name" value="LysR_subst-bd"/>
</dbReference>
<dbReference type="EMBL" id="JBBUTH010000007">
    <property type="protein sequence ID" value="MEK8051074.1"/>
    <property type="molecule type" value="Genomic_DNA"/>
</dbReference>
<keyword evidence="5" id="KW-0804">Transcription</keyword>
<sequence>MTHLTLRQLRYFLEIARCGSLSRAAEQLGVAQPALSQNLAALEDTLGERLFERHARGVSLSAAGQRLAERAPALLAEVDGLADVVQGRSVRPRGVVRVSLAGTLAPVVIAPLLQQLAASHPGIELAVVDGLSPASALQVESGQVHLALMPGATELQGMRAQPVLHERLVLVGAAEAMRTLPAEVTLAEALARPLAAPDRAHHLRKLIEREAAARGLVADVRHELNSPPMLIALVRAGLAHAILPASLCQDALDVGALAARRIVAPELLRTQAVVWRQGHPLPPAAEVVRDALGQVLADLVAQGRLDGRLP</sequence>
<evidence type="ECO:0000313" key="7">
    <source>
        <dbReference type="EMBL" id="MEK8051074.1"/>
    </source>
</evidence>
<keyword evidence="4" id="KW-0010">Activator</keyword>
<dbReference type="PRINTS" id="PR00039">
    <property type="entry name" value="HTHLYSR"/>
</dbReference>
<evidence type="ECO:0000256" key="5">
    <source>
        <dbReference type="ARBA" id="ARBA00023163"/>
    </source>
</evidence>
<dbReference type="Gene3D" id="3.40.190.290">
    <property type="match status" value="1"/>
</dbReference>
<keyword evidence="8" id="KW-1185">Reference proteome</keyword>
<dbReference type="InterPro" id="IPR000847">
    <property type="entry name" value="LysR_HTH_N"/>
</dbReference>
<gene>
    <name evidence="7" type="ORF">AACH10_12560</name>
</gene>
<dbReference type="Proteomes" id="UP001365405">
    <property type="component" value="Unassembled WGS sequence"/>
</dbReference>
<dbReference type="Pfam" id="PF00126">
    <property type="entry name" value="HTH_1"/>
    <property type="match status" value="1"/>
</dbReference>
<evidence type="ECO:0000256" key="3">
    <source>
        <dbReference type="ARBA" id="ARBA00023125"/>
    </source>
</evidence>
<dbReference type="InterPro" id="IPR036390">
    <property type="entry name" value="WH_DNA-bd_sf"/>
</dbReference>
<dbReference type="PROSITE" id="PS50931">
    <property type="entry name" value="HTH_LYSR"/>
    <property type="match status" value="1"/>
</dbReference>
<reference evidence="7 8" key="1">
    <citation type="submission" date="2024-04" db="EMBL/GenBank/DDBJ databases">
        <title>Novel species of the genus Ideonella isolated from streams.</title>
        <authorList>
            <person name="Lu H."/>
        </authorList>
    </citation>
    <scope>NUCLEOTIDE SEQUENCE [LARGE SCALE GENOMIC DNA]</scope>
    <source>
        <strain evidence="7 8">DXS22W</strain>
    </source>
</reference>
<name>A0ABU9CGU3_9BURK</name>
<dbReference type="PANTHER" id="PTHR30293">
    <property type="entry name" value="TRANSCRIPTIONAL REGULATORY PROTEIN NAC-RELATED"/>
    <property type="match status" value="1"/>
</dbReference>
<evidence type="ECO:0000256" key="4">
    <source>
        <dbReference type="ARBA" id="ARBA00023159"/>
    </source>
</evidence>
<dbReference type="SUPFAM" id="SSF46785">
    <property type="entry name" value="Winged helix' DNA-binding domain"/>
    <property type="match status" value="1"/>
</dbReference>
<organism evidence="7 8">
    <name type="scientific">Pseudaquabacterium inlustre</name>
    <dbReference type="NCBI Taxonomy" id="2984192"/>
    <lineage>
        <taxon>Bacteria</taxon>
        <taxon>Pseudomonadati</taxon>
        <taxon>Pseudomonadota</taxon>
        <taxon>Betaproteobacteria</taxon>
        <taxon>Burkholderiales</taxon>
        <taxon>Sphaerotilaceae</taxon>
        <taxon>Pseudaquabacterium</taxon>
    </lineage>
</organism>
<keyword evidence="3" id="KW-0238">DNA-binding</keyword>
<comment type="similarity">
    <text evidence="1">Belongs to the LysR transcriptional regulatory family.</text>
</comment>
<dbReference type="InterPro" id="IPR036388">
    <property type="entry name" value="WH-like_DNA-bd_sf"/>
</dbReference>
<accession>A0ABU9CGU3</accession>
<comment type="caution">
    <text evidence="7">The sequence shown here is derived from an EMBL/GenBank/DDBJ whole genome shotgun (WGS) entry which is preliminary data.</text>
</comment>
<proteinExistence type="inferred from homology"/>
<dbReference type="PANTHER" id="PTHR30293:SF0">
    <property type="entry name" value="NITROGEN ASSIMILATION REGULATORY PROTEIN NAC"/>
    <property type="match status" value="1"/>
</dbReference>
<evidence type="ECO:0000256" key="1">
    <source>
        <dbReference type="ARBA" id="ARBA00009437"/>
    </source>
</evidence>
<evidence type="ECO:0000313" key="8">
    <source>
        <dbReference type="Proteomes" id="UP001365405"/>
    </source>
</evidence>
<dbReference type="RefSeq" id="WP_341410764.1">
    <property type="nucleotide sequence ID" value="NZ_JBBUTH010000007.1"/>
</dbReference>